<organism evidence="5 6">
    <name type="scientific">Leptomonas pyrrhocoris</name>
    <name type="common">Firebug parasite</name>
    <dbReference type="NCBI Taxonomy" id="157538"/>
    <lineage>
        <taxon>Eukaryota</taxon>
        <taxon>Discoba</taxon>
        <taxon>Euglenozoa</taxon>
        <taxon>Kinetoplastea</taxon>
        <taxon>Metakinetoplastina</taxon>
        <taxon>Trypanosomatida</taxon>
        <taxon>Trypanosomatidae</taxon>
        <taxon>Leishmaniinae</taxon>
        <taxon>Leptomonas</taxon>
    </lineage>
</organism>
<keyword evidence="2 5" id="KW-0012">Acyltransferase</keyword>
<dbReference type="Pfam" id="PF01553">
    <property type="entry name" value="Acyltransferase"/>
    <property type="match status" value="1"/>
</dbReference>
<dbReference type="OMA" id="AICSCHC"/>
<comment type="caution">
    <text evidence="5">The sequence shown here is derived from an EMBL/GenBank/DDBJ whole genome shotgun (WGS) entry which is preliminary data.</text>
</comment>
<dbReference type="InterPro" id="IPR002123">
    <property type="entry name" value="Plipid/glycerol_acylTrfase"/>
</dbReference>
<protein>
    <submittedName>
        <fullName evidence="5">Putative mitochondrial acyltransferase</fullName>
    </submittedName>
</protein>
<dbReference type="RefSeq" id="XP_015659069.1">
    <property type="nucleotide sequence ID" value="XM_015802625.1"/>
</dbReference>
<dbReference type="GO" id="GO:0005783">
    <property type="term" value="C:endoplasmic reticulum"/>
    <property type="evidence" value="ECO:0007669"/>
    <property type="project" value="TreeGrafter"/>
</dbReference>
<gene>
    <name evidence="5" type="ORF">ABB37_04821</name>
</gene>
<name>A0A0M9G1R4_LEPPY</name>
<feature type="transmembrane region" description="Helical" evidence="3">
    <location>
        <begin position="30"/>
        <end position="54"/>
    </location>
</feature>
<dbReference type="EMBL" id="LGTL01000008">
    <property type="protein sequence ID" value="KPA80630.1"/>
    <property type="molecule type" value="Genomic_DNA"/>
</dbReference>
<evidence type="ECO:0000256" key="1">
    <source>
        <dbReference type="ARBA" id="ARBA00022679"/>
    </source>
</evidence>
<accession>A0A0M9G1R4</accession>
<evidence type="ECO:0000256" key="2">
    <source>
        <dbReference type="ARBA" id="ARBA00023315"/>
    </source>
</evidence>
<dbReference type="PANTHER" id="PTHR10434:SF48">
    <property type="entry name" value="PUTATIVE-RELATED"/>
    <property type="match status" value="1"/>
</dbReference>
<evidence type="ECO:0000313" key="5">
    <source>
        <dbReference type="EMBL" id="KPA80630.1"/>
    </source>
</evidence>
<sequence>MLCCLSVVGALYGAMYLLLRERKLPTVVMRVWFTVHLFVSLIVVNVGCHVFSFLTSPLHVMPIGTAQALSRSLKHVVFKYFFAPAIPHVHRVEMPGSLPFSVLKSGAVCACHCSFFDPLLFLFTAPLSFLWRGATFFKSSLLNLPLFGYVLKCTGYFPVYFANENSPSFHVNKEKQAAVVADVEAWLGKGNNMCFFPEGVMNRDPAVLTDFRLGSFNMILAHKTPLYYFVFYGDHEVWSPSWKGLPGFPADIYTYVGKYEYDPAKEDAHSLSVGLRAEMQSRLDDMLAKRKEREYKPWYVAPQKKEL</sequence>
<keyword evidence="3" id="KW-0472">Membrane</keyword>
<keyword evidence="1 5" id="KW-0808">Transferase</keyword>
<dbReference type="Proteomes" id="UP000037923">
    <property type="component" value="Unassembled WGS sequence"/>
</dbReference>
<dbReference type="SUPFAM" id="SSF69593">
    <property type="entry name" value="Glycerol-3-phosphate (1)-acyltransferase"/>
    <property type="match status" value="1"/>
</dbReference>
<dbReference type="GO" id="GO:0003841">
    <property type="term" value="F:1-acylglycerol-3-phosphate O-acyltransferase activity"/>
    <property type="evidence" value="ECO:0007669"/>
    <property type="project" value="TreeGrafter"/>
</dbReference>
<feature type="domain" description="Phospholipid/glycerol acyltransferase" evidence="4">
    <location>
        <begin position="106"/>
        <end position="234"/>
    </location>
</feature>
<dbReference type="GeneID" id="26905112"/>
<dbReference type="AlphaFoldDB" id="A0A0M9G1R4"/>
<dbReference type="OrthoDB" id="431951at2759"/>
<keyword evidence="3" id="KW-0812">Transmembrane</keyword>
<evidence type="ECO:0000313" key="6">
    <source>
        <dbReference type="Proteomes" id="UP000037923"/>
    </source>
</evidence>
<dbReference type="SMART" id="SM00563">
    <property type="entry name" value="PlsC"/>
    <property type="match status" value="1"/>
</dbReference>
<keyword evidence="3" id="KW-1133">Transmembrane helix</keyword>
<evidence type="ECO:0000256" key="3">
    <source>
        <dbReference type="SAM" id="Phobius"/>
    </source>
</evidence>
<keyword evidence="6" id="KW-1185">Reference proteome</keyword>
<dbReference type="PANTHER" id="PTHR10434">
    <property type="entry name" value="1-ACYL-SN-GLYCEROL-3-PHOSPHATE ACYLTRANSFERASE"/>
    <property type="match status" value="1"/>
</dbReference>
<dbReference type="CDD" id="cd07989">
    <property type="entry name" value="LPLAT_AGPAT-like"/>
    <property type="match status" value="1"/>
</dbReference>
<dbReference type="GO" id="GO:0006654">
    <property type="term" value="P:phosphatidic acid biosynthetic process"/>
    <property type="evidence" value="ECO:0007669"/>
    <property type="project" value="TreeGrafter"/>
</dbReference>
<dbReference type="VEuPathDB" id="TriTrypDB:LpyrH10_08_2700"/>
<proteinExistence type="predicted"/>
<evidence type="ECO:0000259" key="4">
    <source>
        <dbReference type="SMART" id="SM00563"/>
    </source>
</evidence>
<reference evidence="5 6" key="1">
    <citation type="submission" date="2015-07" db="EMBL/GenBank/DDBJ databases">
        <title>High-quality genome of monoxenous trypanosomatid Leptomonas pyrrhocoris.</title>
        <authorList>
            <person name="Flegontov P."/>
            <person name="Butenko A."/>
            <person name="Firsov S."/>
            <person name="Vlcek C."/>
            <person name="Logacheva M.D."/>
            <person name="Field M."/>
            <person name="Filatov D."/>
            <person name="Flegontova O."/>
            <person name="Gerasimov E."/>
            <person name="Jackson A.P."/>
            <person name="Kelly S."/>
            <person name="Opperdoes F."/>
            <person name="O'Reilly A."/>
            <person name="Votypka J."/>
            <person name="Yurchenko V."/>
            <person name="Lukes J."/>
        </authorList>
    </citation>
    <scope>NUCLEOTIDE SEQUENCE [LARGE SCALE GENOMIC DNA]</scope>
    <source>
        <strain evidence="5">H10</strain>
    </source>
</reference>